<accession>A0A2V0NPU6</accession>
<keyword evidence="1" id="KW-0812">Transmembrane</keyword>
<dbReference type="EMBL" id="BDRX01000011">
    <property type="protein sequence ID" value="GBF89634.1"/>
    <property type="molecule type" value="Genomic_DNA"/>
</dbReference>
<evidence type="ECO:0000313" key="3">
    <source>
        <dbReference type="Proteomes" id="UP000247498"/>
    </source>
</evidence>
<keyword evidence="1" id="KW-0472">Membrane</keyword>
<evidence type="ECO:0008006" key="4">
    <source>
        <dbReference type="Google" id="ProtNLM"/>
    </source>
</evidence>
<dbReference type="Gene3D" id="3.40.50.1110">
    <property type="entry name" value="SGNH hydrolase"/>
    <property type="match status" value="1"/>
</dbReference>
<keyword evidence="1" id="KW-1133">Transmembrane helix</keyword>
<dbReference type="PANTHER" id="PTHR34407:SF1">
    <property type="entry name" value="SGNH HYDROLASE-TYPE ESTERASE DOMAIN-CONTAINING PROTEIN"/>
    <property type="match status" value="1"/>
</dbReference>
<dbReference type="InterPro" id="IPR036514">
    <property type="entry name" value="SGNH_hydro_sf"/>
</dbReference>
<dbReference type="SUPFAM" id="SSF52266">
    <property type="entry name" value="SGNH hydrolase"/>
    <property type="match status" value="1"/>
</dbReference>
<dbReference type="AlphaFoldDB" id="A0A2V0NPU6"/>
<dbReference type="PANTHER" id="PTHR34407">
    <property type="entry name" value="EXPRESSED PROTEIN"/>
    <property type="match status" value="1"/>
</dbReference>
<comment type="caution">
    <text evidence="2">The sequence shown here is derived from an EMBL/GenBank/DDBJ whole genome shotgun (WGS) entry which is preliminary data.</text>
</comment>
<feature type="transmembrane region" description="Helical" evidence="1">
    <location>
        <begin position="21"/>
        <end position="43"/>
    </location>
</feature>
<dbReference type="InParanoid" id="A0A2V0NPU6"/>
<sequence>MPASLDRPPGLCGDFARNTSAVVGLLALLLGLSILVLPLSPLYPACNSQQILGSALTTPAAAGAAAPAAAPATAWLGAPSRAIPPNVTVMVFGGSTTFGRGVSDPANKWVESFRRAFERLTGSNVTLVNRGRGATTADYFASCFSRYLNGQPTPTVFLLEFAINGGNVTRLVESMLRSSDAPVVLVRQMACYPAIRYSSATDLDARVSWPEQREEQRTAAYVYRLHEFDFVSHVVPRYGSPCSADSLPKLFQVHEAPGQHLGDLGQRLLGEFVASELVRNWDEVFDPARRAATPHPPAFKETCFYADEVGSACAGEGAACSIENAFAPDGEGWSFVAKAGRKDKVCWQADRPGVRLTTVDPVEFFEATIYAEFTDRNPSTMELFCGNQLLKEIHLKHGMRGSMVKAAALHAACSGQKLTVVSKDAAPDQLLRVCGISMFS</sequence>
<dbReference type="CDD" id="cd00229">
    <property type="entry name" value="SGNH_hydrolase"/>
    <property type="match status" value="1"/>
</dbReference>
<evidence type="ECO:0000256" key="1">
    <source>
        <dbReference type="SAM" id="Phobius"/>
    </source>
</evidence>
<reference evidence="2 3" key="1">
    <citation type="journal article" date="2018" name="Sci. Rep.">
        <title>Raphidocelis subcapitata (=Pseudokirchneriella subcapitata) provides an insight into genome evolution and environmental adaptations in the Sphaeropleales.</title>
        <authorList>
            <person name="Suzuki S."/>
            <person name="Yamaguchi H."/>
            <person name="Nakajima N."/>
            <person name="Kawachi M."/>
        </authorList>
    </citation>
    <scope>NUCLEOTIDE SEQUENCE [LARGE SCALE GENOMIC DNA]</scope>
    <source>
        <strain evidence="2 3">NIES-35</strain>
    </source>
</reference>
<dbReference type="OrthoDB" id="508378at2759"/>
<evidence type="ECO:0000313" key="2">
    <source>
        <dbReference type="EMBL" id="GBF89634.1"/>
    </source>
</evidence>
<protein>
    <recommendedName>
        <fullName evidence="4">SGNH hydrolase-type esterase domain-containing protein</fullName>
    </recommendedName>
</protein>
<proteinExistence type="predicted"/>
<name>A0A2V0NPU6_9CHLO</name>
<organism evidence="2 3">
    <name type="scientific">Raphidocelis subcapitata</name>
    <dbReference type="NCBI Taxonomy" id="307507"/>
    <lineage>
        <taxon>Eukaryota</taxon>
        <taxon>Viridiplantae</taxon>
        <taxon>Chlorophyta</taxon>
        <taxon>core chlorophytes</taxon>
        <taxon>Chlorophyceae</taxon>
        <taxon>CS clade</taxon>
        <taxon>Sphaeropleales</taxon>
        <taxon>Selenastraceae</taxon>
        <taxon>Raphidocelis</taxon>
    </lineage>
</organism>
<keyword evidence="3" id="KW-1185">Reference proteome</keyword>
<dbReference type="Proteomes" id="UP000247498">
    <property type="component" value="Unassembled WGS sequence"/>
</dbReference>
<gene>
    <name evidence="2" type="ORF">Rsub_02352</name>
</gene>